<dbReference type="InterPro" id="IPR011332">
    <property type="entry name" value="Ribosomal_zn-bd"/>
</dbReference>
<dbReference type="Pfam" id="PF01783">
    <property type="entry name" value="Ribosomal_L32p"/>
    <property type="match status" value="1"/>
</dbReference>
<dbReference type="InterPro" id="IPR002677">
    <property type="entry name" value="Ribosomal_bL32"/>
</dbReference>
<evidence type="ECO:0000256" key="6">
    <source>
        <dbReference type="SAM" id="MobiDB-lite"/>
    </source>
</evidence>
<dbReference type="GO" id="GO:0006412">
    <property type="term" value="P:translation"/>
    <property type="evidence" value="ECO:0007669"/>
    <property type="project" value="UniProtKB-UniRule"/>
</dbReference>
<evidence type="ECO:0000256" key="2">
    <source>
        <dbReference type="ARBA" id="ARBA00022980"/>
    </source>
</evidence>
<dbReference type="GO" id="GO:0003735">
    <property type="term" value="F:structural constituent of ribosome"/>
    <property type="evidence" value="ECO:0007669"/>
    <property type="project" value="InterPro"/>
</dbReference>
<feature type="compositionally biased region" description="Basic residues" evidence="6">
    <location>
        <begin position="80"/>
        <end position="100"/>
    </location>
</feature>
<dbReference type="AlphaFoldDB" id="A0A1F4NRD5"/>
<name>A0A1F4NRD5_UNCK3</name>
<dbReference type="STRING" id="1798535.A2V68_01465"/>
<dbReference type="GO" id="GO:0015934">
    <property type="term" value="C:large ribosomal subunit"/>
    <property type="evidence" value="ECO:0007669"/>
    <property type="project" value="InterPro"/>
</dbReference>
<evidence type="ECO:0000256" key="5">
    <source>
        <dbReference type="HAMAP-Rule" id="MF_00340"/>
    </source>
</evidence>
<dbReference type="PANTHER" id="PTHR35534">
    <property type="entry name" value="50S RIBOSOMAL PROTEIN L32"/>
    <property type="match status" value="1"/>
</dbReference>
<evidence type="ECO:0000256" key="3">
    <source>
        <dbReference type="ARBA" id="ARBA00023274"/>
    </source>
</evidence>
<dbReference type="EMBL" id="META01000006">
    <property type="protein sequence ID" value="OGB74019.1"/>
    <property type="molecule type" value="Genomic_DNA"/>
</dbReference>
<proteinExistence type="inferred from homology"/>
<accession>A0A1F4NRD5</accession>
<dbReference type="PANTHER" id="PTHR35534:SF1">
    <property type="entry name" value="LARGE RIBOSOMAL SUBUNIT PROTEIN BL32"/>
    <property type="match status" value="1"/>
</dbReference>
<dbReference type="HAMAP" id="MF_00340">
    <property type="entry name" value="Ribosomal_bL32"/>
    <property type="match status" value="1"/>
</dbReference>
<evidence type="ECO:0000313" key="7">
    <source>
        <dbReference type="EMBL" id="OGB74019.1"/>
    </source>
</evidence>
<comment type="caution">
    <text evidence="7">The sequence shown here is derived from an EMBL/GenBank/DDBJ whole genome shotgun (WGS) entry which is preliminary data.</text>
</comment>
<dbReference type="SUPFAM" id="SSF57829">
    <property type="entry name" value="Zn-binding ribosomal proteins"/>
    <property type="match status" value="1"/>
</dbReference>
<feature type="compositionally biased region" description="Basic and acidic residues" evidence="6">
    <location>
        <begin position="101"/>
        <end position="113"/>
    </location>
</feature>
<dbReference type="Proteomes" id="UP000176651">
    <property type="component" value="Unassembled WGS sequence"/>
</dbReference>
<keyword evidence="3 5" id="KW-0687">Ribonucleoprotein</keyword>
<keyword evidence="2 5" id="KW-0689">Ribosomal protein</keyword>
<sequence length="113" mass="12487">MAAQPKKKISRVRGRTRRAHLGVKLMSLTICPNCKHRKPPHIACPECGFYGARKILTTKADKRIARQLLAEKRAAATKGQKAKSPKRPKSLAKPKPKAGKKKPDSKKATPDTK</sequence>
<comment type="similarity">
    <text evidence="1 5">Belongs to the bacterial ribosomal protein bL32 family.</text>
</comment>
<feature type="region of interest" description="Disordered" evidence="6">
    <location>
        <begin position="71"/>
        <end position="113"/>
    </location>
</feature>
<evidence type="ECO:0000256" key="1">
    <source>
        <dbReference type="ARBA" id="ARBA00008560"/>
    </source>
</evidence>
<gene>
    <name evidence="5" type="primary">rpmF</name>
    <name evidence="7" type="ORF">A2V68_01465</name>
</gene>
<dbReference type="NCBIfam" id="TIGR01031">
    <property type="entry name" value="rpmF_bact"/>
    <property type="match status" value="1"/>
</dbReference>
<protein>
    <recommendedName>
        <fullName evidence="4 5">Large ribosomal subunit protein bL32</fullName>
    </recommendedName>
</protein>
<organism evidence="7 8">
    <name type="scientific">candidate division Kazan bacterium RBG_13_50_9</name>
    <dbReference type="NCBI Taxonomy" id="1798535"/>
    <lineage>
        <taxon>Bacteria</taxon>
        <taxon>Bacteria division Kazan-3B-28</taxon>
    </lineage>
</organism>
<dbReference type="InterPro" id="IPR044957">
    <property type="entry name" value="Ribosomal_bL32_bact"/>
</dbReference>
<evidence type="ECO:0000256" key="4">
    <source>
        <dbReference type="ARBA" id="ARBA00035178"/>
    </source>
</evidence>
<reference evidence="7 8" key="1">
    <citation type="journal article" date="2016" name="Nat. Commun.">
        <title>Thousands of microbial genomes shed light on interconnected biogeochemical processes in an aquifer system.</title>
        <authorList>
            <person name="Anantharaman K."/>
            <person name="Brown C.T."/>
            <person name="Hug L.A."/>
            <person name="Sharon I."/>
            <person name="Castelle C.J."/>
            <person name="Probst A.J."/>
            <person name="Thomas B.C."/>
            <person name="Singh A."/>
            <person name="Wilkins M.J."/>
            <person name="Karaoz U."/>
            <person name="Brodie E.L."/>
            <person name="Williams K.H."/>
            <person name="Hubbard S.S."/>
            <person name="Banfield J.F."/>
        </authorList>
    </citation>
    <scope>NUCLEOTIDE SEQUENCE [LARGE SCALE GENOMIC DNA]</scope>
</reference>
<evidence type="ECO:0000313" key="8">
    <source>
        <dbReference type="Proteomes" id="UP000176651"/>
    </source>
</evidence>